<evidence type="ECO:0000256" key="7">
    <source>
        <dbReference type="SAM" id="Coils"/>
    </source>
</evidence>
<keyword evidence="2 6" id="KW-0547">Nucleotide-binding</keyword>
<dbReference type="PRINTS" id="PR00380">
    <property type="entry name" value="KINESINHEAVY"/>
</dbReference>
<evidence type="ECO:0000256" key="8">
    <source>
        <dbReference type="SAM" id="MobiDB-lite"/>
    </source>
</evidence>
<evidence type="ECO:0000256" key="2">
    <source>
        <dbReference type="ARBA" id="ARBA00022741"/>
    </source>
</evidence>
<feature type="compositionally biased region" description="Polar residues" evidence="8">
    <location>
        <begin position="788"/>
        <end position="808"/>
    </location>
</feature>
<dbReference type="CDD" id="cd01370">
    <property type="entry name" value="KISc_KIP3_like"/>
    <property type="match status" value="1"/>
</dbReference>
<feature type="compositionally biased region" description="Low complexity" evidence="8">
    <location>
        <begin position="1214"/>
        <end position="1223"/>
    </location>
</feature>
<feature type="region of interest" description="Disordered" evidence="8">
    <location>
        <begin position="1160"/>
        <end position="1276"/>
    </location>
</feature>
<keyword evidence="5 6" id="KW-0505">Motor protein</keyword>
<feature type="domain" description="Kinesin motor" evidence="9">
    <location>
        <begin position="99"/>
        <end position="491"/>
    </location>
</feature>
<name>A0ABQ7KHL4_9FUNG</name>
<dbReference type="PANTHER" id="PTHR47968">
    <property type="entry name" value="CENTROMERE PROTEIN E"/>
    <property type="match status" value="1"/>
</dbReference>
<feature type="region of interest" description="Disordered" evidence="8">
    <location>
        <begin position="1"/>
        <end position="28"/>
    </location>
</feature>
<feature type="region of interest" description="Disordered" evidence="8">
    <location>
        <begin position="852"/>
        <end position="925"/>
    </location>
</feature>
<evidence type="ECO:0000256" key="5">
    <source>
        <dbReference type="ARBA" id="ARBA00023175"/>
    </source>
</evidence>
<dbReference type="Proteomes" id="UP001194696">
    <property type="component" value="Unassembled WGS sequence"/>
</dbReference>
<reference evidence="10 11" key="1">
    <citation type="journal article" date="2020" name="Fungal Divers.">
        <title>Resolving the Mortierellaceae phylogeny through synthesis of multi-gene phylogenetics and phylogenomics.</title>
        <authorList>
            <person name="Vandepol N."/>
            <person name="Liber J."/>
            <person name="Desiro A."/>
            <person name="Na H."/>
            <person name="Kennedy M."/>
            <person name="Barry K."/>
            <person name="Grigoriev I.V."/>
            <person name="Miller A.N."/>
            <person name="O'Donnell K."/>
            <person name="Stajich J.E."/>
            <person name="Bonito G."/>
        </authorList>
    </citation>
    <scope>NUCLEOTIDE SEQUENCE [LARGE SCALE GENOMIC DNA]</scope>
    <source>
        <strain evidence="10 11">AD045</strain>
    </source>
</reference>
<dbReference type="PROSITE" id="PS00411">
    <property type="entry name" value="KINESIN_MOTOR_1"/>
    <property type="match status" value="1"/>
</dbReference>
<sequence length="1407" mass="151877">MQDLEVISSLHHLPESSTTHYNTHDNNTTKHTHINLELELTEATPVSVKAGGGGDEANASNQLNGSAGMMNLDAGFPSTEAVKGVKRVRETPQWPSESAILVAVRVRPFNDSEQVRLPQASTNKFNFSADASLAGLTGVGHSRGDSSDNLGHAGSKGQAGIRKVVDVLDDSVLVFDPPDAESISKYKRALLPVQAYRRFKDMRYAFDRVFHEDTQQEEVFENTTRHLIDGVLNGYNGTLFAYGATGCGKTHTISGTLEKPGIIFLTMQELYDRIKEVEDEKTIEVSLSYLEVYNETIRDLLAKPGSGTAKPASLHLREDSAKKISIAGLTEHHPKGMDELMDLVLMGNGNRTMSPTEANATSSRSHAVLQINICQRLKTANVSEDFTIATLSLIDLAGSERASATKNRGTRLTEGANINKSLLALGNCINALCDNKPKAHIPYRDSKLTRLLKFSLGGNCKTVMIACVSPSSQHYEETHNTLKYANRAKNIKTKVTKNTLNVDRHVSEYVQAIYELRQEVAELKGKLKNQARGEEIERAQQRQDTLSREVEETVRKMRATFQAARSQEQSYARLQSRHFITSARLSGLYRWREGFHQASQAARKQYEQLEKNIKSLDGQGSGIDDDTVITRAKKLNDSMSASSSYIKMVDQLIQDLNDQGMVLTRQMQEQEDSLKLYAVSIQSLEKRGGLASVSFPYHRLYELEKKCQALESHNKILTTKLELSDLSLSEQFFATEDFMELSAKSLVGLRSEIEAVEQAGLVTKTLNDIYMSSITSFTDMTKRIGTSLSEDQGLPGSSANDAKSSSTIGLGDSKLMSILPEVPSTPVKRHSQSNVLPNLSMDTVDTNLALGSSSLYGSQSPSRMFQERNQWGSPQNPFQSPPPAPSKRPSTPRRKSTPIAGVIFSPKRRPRGGLRQHRDFPTPTKRNVNFLLDVVAEDEERYSTGWRDPAQPTMRPTPFPSLSALQDVSPTNTPPLASSSSGRAGFSGGAKRIVVNNNGAAGTSNGQGGGGARRMIISGSSVPSGVKSAKGEMSKVLQRLSPFVTGNLNGSPPSIFSSPNKRLWQVDGDSAGHVGKKQRSSPVLSQQPPVIHGASSATAARIARRQSMMPESRNPFKVATSTTPATVTGDKNTNSMTTSPSNGSNFGSANRQAVKVQGFSTDADSSGLSSSTQGSSRIPIPSPPPPVNTGKKPLRLDKSDQLKSTPKQLTAGLSSTISGTSTTPKVSSATLRRISMGSIGHGNNSMLVDESNKVNSSSTGHSPVGSGIGGGPIRDASTRRRIRAQATLSTQLEIPPFQQLGGYGGGGSGGSGSNNFGYQFAPGELGAPVLSDSQVTCTEPSRSKRRVSMMAALPWTTSTDVEPAAGDGSASSSIPMPVTGSNRRRSLGPIRPLNNSNNSNLQDPEPS</sequence>
<evidence type="ECO:0000256" key="4">
    <source>
        <dbReference type="ARBA" id="ARBA00023054"/>
    </source>
</evidence>
<feature type="compositionally biased region" description="Polar residues" evidence="8">
    <location>
        <begin position="1119"/>
        <end position="1148"/>
    </location>
</feature>
<protein>
    <submittedName>
        <fullName evidence="10">Kinesin-like protein Klp5</fullName>
    </submittedName>
</protein>
<feature type="region of interest" description="Disordered" evidence="8">
    <location>
        <begin position="942"/>
        <end position="986"/>
    </location>
</feature>
<gene>
    <name evidence="10" type="primary">KLP5</name>
    <name evidence="10" type="ORF">BGZ96_000671</name>
</gene>
<dbReference type="SUPFAM" id="SSF52540">
    <property type="entry name" value="P-loop containing nucleoside triphosphate hydrolases"/>
    <property type="match status" value="1"/>
</dbReference>
<evidence type="ECO:0000259" key="9">
    <source>
        <dbReference type="PROSITE" id="PS50067"/>
    </source>
</evidence>
<keyword evidence="11" id="KW-1185">Reference proteome</keyword>
<feature type="region of interest" description="Disordered" evidence="8">
    <location>
        <begin position="788"/>
        <end position="810"/>
    </location>
</feature>
<evidence type="ECO:0000313" key="10">
    <source>
        <dbReference type="EMBL" id="KAG0298311.1"/>
    </source>
</evidence>
<dbReference type="PROSITE" id="PS50067">
    <property type="entry name" value="KINESIN_MOTOR_2"/>
    <property type="match status" value="1"/>
</dbReference>
<dbReference type="PANTHER" id="PTHR47968:SF13">
    <property type="entry name" value="KINESIN-LIKE PROTEIN KIF19 ISOFORM X1"/>
    <property type="match status" value="1"/>
</dbReference>
<dbReference type="InterPro" id="IPR001752">
    <property type="entry name" value="Kinesin_motor_dom"/>
</dbReference>
<keyword evidence="3 6" id="KW-0067">ATP-binding</keyword>
<feature type="compositionally biased region" description="Basic residues" evidence="8">
    <location>
        <begin position="906"/>
        <end position="915"/>
    </location>
</feature>
<evidence type="ECO:0000256" key="3">
    <source>
        <dbReference type="ARBA" id="ARBA00022840"/>
    </source>
</evidence>
<feature type="compositionally biased region" description="Polar residues" evidence="8">
    <location>
        <begin position="1202"/>
        <end position="1213"/>
    </location>
</feature>
<keyword evidence="1" id="KW-0493">Microtubule</keyword>
<feature type="coiled-coil region" evidence="7">
    <location>
        <begin position="653"/>
        <end position="687"/>
    </location>
</feature>
<comment type="similarity">
    <text evidence="6">Belongs to the TRAFAC class myosin-kinesin ATPase superfamily. Kinesin family.</text>
</comment>
<feature type="binding site" evidence="6">
    <location>
        <begin position="243"/>
        <end position="250"/>
    </location>
    <ligand>
        <name>ATP</name>
        <dbReference type="ChEBI" id="CHEBI:30616"/>
    </ligand>
</feature>
<dbReference type="Gene3D" id="3.40.850.10">
    <property type="entry name" value="Kinesin motor domain"/>
    <property type="match status" value="1"/>
</dbReference>
<dbReference type="InterPro" id="IPR036961">
    <property type="entry name" value="Kinesin_motor_dom_sf"/>
</dbReference>
<keyword evidence="4 7" id="KW-0175">Coiled coil</keyword>
<feature type="compositionally biased region" description="Low complexity" evidence="8">
    <location>
        <begin position="852"/>
        <end position="862"/>
    </location>
</feature>
<feature type="compositionally biased region" description="Low complexity" evidence="8">
    <location>
        <begin position="1094"/>
        <end position="1107"/>
    </location>
</feature>
<dbReference type="SMART" id="SM00129">
    <property type="entry name" value="KISc"/>
    <property type="match status" value="1"/>
</dbReference>
<feature type="region of interest" description="Disordered" evidence="8">
    <location>
        <begin position="47"/>
        <end position="66"/>
    </location>
</feature>
<comment type="caution">
    <text evidence="10">The sequence shown here is derived from an EMBL/GenBank/DDBJ whole genome shotgun (WGS) entry which is preliminary data.</text>
</comment>
<dbReference type="Pfam" id="PF00225">
    <property type="entry name" value="Kinesin"/>
    <property type="match status" value="1"/>
</dbReference>
<dbReference type="EMBL" id="JAAAIM010000011">
    <property type="protein sequence ID" value="KAG0298311.1"/>
    <property type="molecule type" value="Genomic_DNA"/>
</dbReference>
<evidence type="ECO:0000256" key="6">
    <source>
        <dbReference type="PROSITE-ProRule" id="PRU00283"/>
    </source>
</evidence>
<evidence type="ECO:0000256" key="1">
    <source>
        <dbReference type="ARBA" id="ARBA00022701"/>
    </source>
</evidence>
<dbReference type="InterPro" id="IPR027417">
    <property type="entry name" value="P-loop_NTPase"/>
</dbReference>
<feature type="compositionally biased region" description="Polar residues" evidence="8">
    <location>
        <begin position="1393"/>
        <end position="1407"/>
    </location>
</feature>
<feature type="coiled-coil region" evidence="7">
    <location>
        <begin position="592"/>
        <end position="619"/>
    </location>
</feature>
<accession>A0ABQ7KHL4</accession>
<evidence type="ECO:0000313" key="11">
    <source>
        <dbReference type="Proteomes" id="UP001194696"/>
    </source>
</evidence>
<feature type="compositionally biased region" description="Low complexity" evidence="8">
    <location>
        <begin position="1160"/>
        <end position="1179"/>
    </location>
</feature>
<dbReference type="InterPro" id="IPR019821">
    <property type="entry name" value="Kinesin_motor_CS"/>
</dbReference>
<proteinExistence type="inferred from homology"/>
<feature type="region of interest" description="Disordered" evidence="8">
    <location>
        <begin position="1070"/>
        <end position="1148"/>
    </location>
</feature>
<dbReference type="InterPro" id="IPR027640">
    <property type="entry name" value="Kinesin-like_fam"/>
</dbReference>
<feature type="region of interest" description="Disordered" evidence="8">
    <location>
        <begin position="1358"/>
        <end position="1407"/>
    </location>
</feature>
<organism evidence="10 11">
    <name type="scientific">Linnemannia gamsii</name>
    <dbReference type="NCBI Taxonomy" id="64522"/>
    <lineage>
        <taxon>Eukaryota</taxon>
        <taxon>Fungi</taxon>
        <taxon>Fungi incertae sedis</taxon>
        <taxon>Mucoromycota</taxon>
        <taxon>Mortierellomycotina</taxon>
        <taxon>Mortierellomycetes</taxon>
        <taxon>Mortierellales</taxon>
        <taxon>Mortierellaceae</taxon>
        <taxon>Linnemannia</taxon>
    </lineage>
</organism>
<feature type="compositionally biased region" description="Polar residues" evidence="8">
    <location>
        <begin position="963"/>
        <end position="976"/>
    </location>
</feature>